<dbReference type="InterPro" id="IPR008271">
    <property type="entry name" value="Ser/Thr_kinase_AS"/>
</dbReference>
<dbReference type="EMBL" id="BARU01007945">
    <property type="protein sequence ID" value="GAH34600.1"/>
    <property type="molecule type" value="Genomic_DNA"/>
</dbReference>
<dbReference type="InterPro" id="IPR050660">
    <property type="entry name" value="NEK_Ser/Thr_kinase"/>
</dbReference>
<dbReference type="PROSITE" id="PS00108">
    <property type="entry name" value="PROTEIN_KINASE_ST"/>
    <property type="match status" value="1"/>
</dbReference>
<evidence type="ECO:0000259" key="8">
    <source>
        <dbReference type="PROSITE" id="PS50011"/>
    </source>
</evidence>
<protein>
    <recommendedName>
        <fullName evidence="1">non-specific serine/threonine protein kinase</fullName>
        <ecNumber evidence="1">2.7.11.1</ecNumber>
    </recommendedName>
</protein>
<organism evidence="9">
    <name type="scientific">marine sediment metagenome</name>
    <dbReference type="NCBI Taxonomy" id="412755"/>
    <lineage>
        <taxon>unclassified sequences</taxon>
        <taxon>metagenomes</taxon>
        <taxon>ecological metagenomes</taxon>
    </lineage>
</organism>
<dbReference type="GO" id="GO:0004674">
    <property type="term" value="F:protein serine/threonine kinase activity"/>
    <property type="evidence" value="ECO:0007669"/>
    <property type="project" value="UniProtKB-KW"/>
</dbReference>
<name>X1FQ08_9ZZZZ</name>
<evidence type="ECO:0000256" key="5">
    <source>
        <dbReference type="ARBA" id="ARBA00022777"/>
    </source>
</evidence>
<keyword evidence="7" id="KW-0472">Membrane</keyword>
<keyword evidence="5" id="KW-0418">Kinase</keyword>
<proteinExistence type="predicted"/>
<keyword evidence="4" id="KW-0547">Nucleotide-binding</keyword>
<dbReference type="Gene3D" id="1.10.510.10">
    <property type="entry name" value="Transferase(Phosphotransferase) domain 1"/>
    <property type="match status" value="1"/>
</dbReference>
<keyword evidence="7" id="KW-1133">Transmembrane helix</keyword>
<dbReference type="Pfam" id="PF00069">
    <property type="entry name" value="Pkinase"/>
    <property type="match status" value="1"/>
</dbReference>
<gene>
    <name evidence="9" type="ORF">S03H2_15609</name>
</gene>
<dbReference type="PANTHER" id="PTHR43671:SF13">
    <property type="entry name" value="SERINE_THREONINE-PROTEIN KINASE NEK2"/>
    <property type="match status" value="1"/>
</dbReference>
<keyword evidence="6" id="KW-0067">ATP-binding</keyword>
<keyword evidence="7" id="KW-0812">Transmembrane</keyword>
<dbReference type="PROSITE" id="PS50011">
    <property type="entry name" value="PROTEIN_KINASE_DOM"/>
    <property type="match status" value="1"/>
</dbReference>
<evidence type="ECO:0000256" key="2">
    <source>
        <dbReference type="ARBA" id="ARBA00022527"/>
    </source>
</evidence>
<dbReference type="FunFam" id="1.10.510.10:FF:000021">
    <property type="entry name" value="Serine/threonine protein kinase"/>
    <property type="match status" value="1"/>
</dbReference>
<dbReference type="InterPro" id="IPR000719">
    <property type="entry name" value="Prot_kinase_dom"/>
</dbReference>
<sequence length="257" mass="29258">EDLKSLVKRKEKLADEEAISIAKQVCEGLVEAHELGVVHRDLKPQNIMIDKKGRAKIMDFGISRSLETKGVTEVGVIIGTPEYMSPEQVEGLETDQRSDLYSLGVILYEMVTGRIPFEGDAALSIALKHKNEMPQEPRQINAQISENLSRVILKCMEKDKEKRYEGADELLSELFKIEQAIPTAERVVPRRIPLNAKEVIKPNHSTRFYKLKQLLGILLTKEITVQFKVKKLFIQVLVIIALAVIVRIVLRLMFRFN</sequence>
<evidence type="ECO:0000256" key="7">
    <source>
        <dbReference type="SAM" id="Phobius"/>
    </source>
</evidence>
<dbReference type="EC" id="2.7.11.1" evidence="1"/>
<dbReference type="CDD" id="cd14014">
    <property type="entry name" value="STKc_PknB_like"/>
    <property type="match status" value="1"/>
</dbReference>
<feature type="domain" description="Protein kinase" evidence="8">
    <location>
        <begin position="1"/>
        <end position="175"/>
    </location>
</feature>
<comment type="caution">
    <text evidence="9">The sequence shown here is derived from an EMBL/GenBank/DDBJ whole genome shotgun (WGS) entry which is preliminary data.</text>
</comment>
<evidence type="ECO:0000256" key="6">
    <source>
        <dbReference type="ARBA" id="ARBA00022840"/>
    </source>
</evidence>
<dbReference type="SMART" id="SM00220">
    <property type="entry name" value="S_TKc"/>
    <property type="match status" value="1"/>
</dbReference>
<dbReference type="AlphaFoldDB" id="X1FQ08"/>
<dbReference type="PANTHER" id="PTHR43671">
    <property type="entry name" value="SERINE/THREONINE-PROTEIN KINASE NEK"/>
    <property type="match status" value="1"/>
</dbReference>
<accession>X1FQ08</accession>
<keyword evidence="3" id="KW-0808">Transferase</keyword>
<evidence type="ECO:0000313" key="9">
    <source>
        <dbReference type="EMBL" id="GAH34600.1"/>
    </source>
</evidence>
<dbReference type="SUPFAM" id="SSF56112">
    <property type="entry name" value="Protein kinase-like (PK-like)"/>
    <property type="match status" value="1"/>
</dbReference>
<keyword evidence="2" id="KW-0723">Serine/threonine-protein kinase</keyword>
<evidence type="ECO:0000256" key="3">
    <source>
        <dbReference type="ARBA" id="ARBA00022679"/>
    </source>
</evidence>
<feature type="transmembrane region" description="Helical" evidence="7">
    <location>
        <begin position="232"/>
        <end position="250"/>
    </location>
</feature>
<feature type="non-terminal residue" evidence="9">
    <location>
        <position position="1"/>
    </location>
</feature>
<evidence type="ECO:0000256" key="1">
    <source>
        <dbReference type="ARBA" id="ARBA00012513"/>
    </source>
</evidence>
<reference evidence="9" key="1">
    <citation type="journal article" date="2014" name="Front. Microbiol.">
        <title>High frequency of phylogenetically diverse reductive dehalogenase-homologous genes in deep subseafloor sedimentary metagenomes.</title>
        <authorList>
            <person name="Kawai M."/>
            <person name="Futagami T."/>
            <person name="Toyoda A."/>
            <person name="Takaki Y."/>
            <person name="Nishi S."/>
            <person name="Hori S."/>
            <person name="Arai W."/>
            <person name="Tsubouchi T."/>
            <person name="Morono Y."/>
            <person name="Uchiyama I."/>
            <person name="Ito T."/>
            <person name="Fujiyama A."/>
            <person name="Inagaki F."/>
            <person name="Takami H."/>
        </authorList>
    </citation>
    <scope>NUCLEOTIDE SEQUENCE</scope>
    <source>
        <strain evidence="9">Expedition CK06-06</strain>
    </source>
</reference>
<dbReference type="GO" id="GO:0005524">
    <property type="term" value="F:ATP binding"/>
    <property type="evidence" value="ECO:0007669"/>
    <property type="project" value="UniProtKB-KW"/>
</dbReference>
<evidence type="ECO:0000256" key="4">
    <source>
        <dbReference type="ARBA" id="ARBA00022741"/>
    </source>
</evidence>
<dbReference type="InterPro" id="IPR011009">
    <property type="entry name" value="Kinase-like_dom_sf"/>
</dbReference>